<accession>A0A150SH87</accession>
<comment type="caution">
    <text evidence="2">The sequence shown here is derived from an EMBL/GenBank/DDBJ whole genome shotgun (WGS) entry which is preliminary data.</text>
</comment>
<proteinExistence type="predicted"/>
<evidence type="ECO:0008006" key="4">
    <source>
        <dbReference type="Google" id="ProtNLM"/>
    </source>
</evidence>
<organism evidence="2 3">
    <name type="scientific">Sorangium cellulosum</name>
    <name type="common">Polyangium cellulosum</name>
    <dbReference type="NCBI Taxonomy" id="56"/>
    <lineage>
        <taxon>Bacteria</taxon>
        <taxon>Pseudomonadati</taxon>
        <taxon>Myxococcota</taxon>
        <taxon>Polyangia</taxon>
        <taxon>Polyangiales</taxon>
        <taxon>Polyangiaceae</taxon>
        <taxon>Sorangium</taxon>
    </lineage>
</organism>
<gene>
    <name evidence="2" type="ORF">BE18_16885</name>
</gene>
<feature type="chain" id="PRO_5007568934" description="Secreted protein" evidence="1">
    <location>
        <begin position="26"/>
        <end position="191"/>
    </location>
</feature>
<evidence type="ECO:0000313" key="3">
    <source>
        <dbReference type="Proteomes" id="UP000075515"/>
    </source>
</evidence>
<sequence>MNSFTTRHRFAFSVLFLCVPLLAGANDDGCGQAVPEVDGVDSAPAELVSAAAGGIKPGRCRPTGCSGQVCADQVVYTTCEWREEYACYGDYGICERDASGQCGWRQTPELAACLGGGGVLEAAPGGGPGRCVVTGCSGQVCADQDVLTTCEWREEYACYGQHGVCERDASGQCGWRDTPELDACLASASGI</sequence>
<dbReference type="EMBL" id="JEMC01001993">
    <property type="protein sequence ID" value="KYF91794.1"/>
    <property type="molecule type" value="Genomic_DNA"/>
</dbReference>
<evidence type="ECO:0000313" key="2">
    <source>
        <dbReference type="EMBL" id="KYF91794.1"/>
    </source>
</evidence>
<feature type="signal peptide" evidence="1">
    <location>
        <begin position="1"/>
        <end position="25"/>
    </location>
</feature>
<protein>
    <recommendedName>
        <fullName evidence="4">Secreted protein</fullName>
    </recommendedName>
</protein>
<reference evidence="2 3" key="1">
    <citation type="submission" date="2014-02" db="EMBL/GenBank/DDBJ databases">
        <title>The small core and large imbalanced accessory genome model reveals a collaborative survival strategy of Sorangium cellulosum strains in nature.</title>
        <authorList>
            <person name="Han K."/>
            <person name="Peng R."/>
            <person name="Blom J."/>
            <person name="Li Y.-Z."/>
        </authorList>
    </citation>
    <scope>NUCLEOTIDE SEQUENCE [LARGE SCALE GENOMIC DNA]</scope>
    <source>
        <strain evidence="2 3">So0149</strain>
    </source>
</reference>
<name>A0A150SH87_SORCE</name>
<evidence type="ECO:0000256" key="1">
    <source>
        <dbReference type="SAM" id="SignalP"/>
    </source>
</evidence>
<dbReference type="Proteomes" id="UP000075515">
    <property type="component" value="Unassembled WGS sequence"/>
</dbReference>
<keyword evidence="1" id="KW-0732">Signal</keyword>
<dbReference type="AlphaFoldDB" id="A0A150SH87"/>